<evidence type="ECO:0000313" key="2">
    <source>
        <dbReference type="EMBL" id="KAE9000379.1"/>
    </source>
</evidence>
<sequence>MSVLCSMLSIASWPNTTAASALVASLPVRRSSTNVGIAPTLAIAERALSLALAK</sequence>
<protein>
    <recommendedName>
        <fullName evidence="6">RxLR effector protein</fullName>
    </recommendedName>
</protein>
<gene>
    <name evidence="2" type="ORF">PR002_g18212</name>
    <name evidence="3" type="ORF">PR003_g18772</name>
</gene>
<dbReference type="EMBL" id="QXFU01001534">
    <property type="protein sequence ID" value="KAE9000379.1"/>
    <property type="molecule type" value="Genomic_DNA"/>
</dbReference>
<comment type="caution">
    <text evidence="2">The sequence shown here is derived from an EMBL/GenBank/DDBJ whole genome shotgun (WGS) entry which is preliminary data.</text>
</comment>
<feature type="chain" id="PRO_5036164663" description="RxLR effector protein" evidence="1">
    <location>
        <begin position="20"/>
        <end position="54"/>
    </location>
</feature>
<name>A0A6A3JZR3_9STRA</name>
<dbReference type="AlphaFoldDB" id="A0A6A3JZR3"/>
<evidence type="ECO:0000313" key="3">
    <source>
        <dbReference type="EMBL" id="KAE9316252.1"/>
    </source>
</evidence>
<keyword evidence="4" id="KW-1185">Reference proteome</keyword>
<reference evidence="2 5" key="1">
    <citation type="submission" date="2018-09" db="EMBL/GenBank/DDBJ databases">
        <title>Genomic investigation of the strawberry pathogen Phytophthora fragariae indicates pathogenicity is determined by transcriptional variation in three key races.</title>
        <authorList>
            <person name="Adams T.M."/>
            <person name="Armitage A.D."/>
            <person name="Sobczyk M.K."/>
            <person name="Bates H.J."/>
            <person name="Dunwell J.M."/>
            <person name="Nellist C.F."/>
            <person name="Harrison R.J."/>
        </authorList>
    </citation>
    <scope>NUCLEOTIDE SEQUENCE [LARGE SCALE GENOMIC DNA]</scope>
    <source>
        <strain evidence="2 5">SCRP324</strain>
        <strain evidence="3 4">SCRP333</strain>
    </source>
</reference>
<evidence type="ECO:0000256" key="1">
    <source>
        <dbReference type="SAM" id="SignalP"/>
    </source>
</evidence>
<dbReference type="EMBL" id="QXFT01001533">
    <property type="protein sequence ID" value="KAE9316252.1"/>
    <property type="molecule type" value="Genomic_DNA"/>
</dbReference>
<evidence type="ECO:0000313" key="5">
    <source>
        <dbReference type="Proteomes" id="UP000435112"/>
    </source>
</evidence>
<dbReference type="Proteomes" id="UP000435112">
    <property type="component" value="Unassembled WGS sequence"/>
</dbReference>
<organism evidence="2 5">
    <name type="scientific">Phytophthora rubi</name>
    <dbReference type="NCBI Taxonomy" id="129364"/>
    <lineage>
        <taxon>Eukaryota</taxon>
        <taxon>Sar</taxon>
        <taxon>Stramenopiles</taxon>
        <taxon>Oomycota</taxon>
        <taxon>Peronosporomycetes</taxon>
        <taxon>Peronosporales</taxon>
        <taxon>Peronosporaceae</taxon>
        <taxon>Phytophthora</taxon>
    </lineage>
</organism>
<keyword evidence="1" id="KW-0732">Signal</keyword>
<proteinExistence type="predicted"/>
<accession>A0A6A3JZR3</accession>
<dbReference type="Proteomes" id="UP000434957">
    <property type="component" value="Unassembled WGS sequence"/>
</dbReference>
<evidence type="ECO:0000313" key="4">
    <source>
        <dbReference type="Proteomes" id="UP000434957"/>
    </source>
</evidence>
<feature type="signal peptide" evidence="1">
    <location>
        <begin position="1"/>
        <end position="19"/>
    </location>
</feature>
<evidence type="ECO:0008006" key="6">
    <source>
        <dbReference type="Google" id="ProtNLM"/>
    </source>
</evidence>